<dbReference type="InterPro" id="IPR036864">
    <property type="entry name" value="Zn2-C6_fun-type_DNA-bd_sf"/>
</dbReference>
<proteinExistence type="predicted"/>
<feature type="domain" description="Zn(2)-C6 fungal-type" evidence="2">
    <location>
        <begin position="10"/>
        <end position="37"/>
    </location>
</feature>
<dbReference type="PANTHER" id="PTHR38111:SF2">
    <property type="entry name" value="FINGER DOMAIN PROTEIN, PUTATIVE (AFU_ORTHOLOGUE AFUA_1G01560)-RELATED"/>
    <property type="match status" value="1"/>
</dbReference>
<dbReference type="CDD" id="cd00067">
    <property type="entry name" value="GAL4"/>
    <property type="match status" value="1"/>
</dbReference>
<dbReference type="PROSITE" id="PS50048">
    <property type="entry name" value="ZN2_CY6_FUNGAL_2"/>
    <property type="match status" value="1"/>
</dbReference>
<sequence length="521" mass="59376">MPGIPRKPYCQPCKRRRVKCDEKWPTCSACGRAGIVCPGPPGMKFVLNNNHKPEREDGDALVYSSKPRKRANGPPASSGSLVLAERPASAAIRATGNNSEFRSYRLLNAWDYRVPMDSCDHLSARLVALMDASPRLPEFNLATLRELPRRLHVSECLEDSVRYWCSSWIDYHRGLHVPSSMSQIYHGKVIRSLQRAIEGPQALSIETAAAATVLYRTGSVFNPDGSAKQSRLRGQATGIVTLTRLRGLPNLDDPFDFALAHEQRLIIEAVRGFCASAETDFYDTPPWQEVRQKVIEKVCSDEGLQEIDILIEKVSMFYMDSVKDMRLCHEDPIAFYDKGKRIEQGMRDFLFNVEALFSDHWAFAEKTSGSITETQDPEFFLGRKYVLEDQKTFDILSNALQASFAPSLFISRIRQLYNEPPDIDIQKKYRECCERYWMFIPHLRSQDPLALSEDLLMYTFTIEAANEQETQHILEFLKDTDVVNAFPNDYNTMLEDRKALVEFTIGGRSKIGEYSLYTKDS</sequence>
<gene>
    <name evidence="3" type="ORF">CLO192961_LOCUS179546</name>
</gene>
<evidence type="ECO:0000259" key="2">
    <source>
        <dbReference type="PROSITE" id="PS50048"/>
    </source>
</evidence>
<dbReference type="Pfam" id="PF00172">
    <property type="entry name" value="Zn_clus"/>
    <property type="match status" value="1"/>
</dbReference>
<keyword evidence="1" id="KW-0539">Nucleus</keyword>
<keyword evidence="4" id="KW-1185">Reference proteome</keyword>
<evidence type="ECO:0000313" key="4">
    <source>
        <dbReference type="Proteomes" id="UP000766486"/>
    </source>
</evidence>
<evidence type="ECO:0000313" key="3">
    <source>
        <dbReference type="EMBL" id="VUC26047.1"/>
    </source>
</evidence>
<dbReference type="Proteomes" id="UP000766486">
    <property type="component" value="Unassembled WGS sequence"/>
</dbReference>
<dbReference type="InterPro" id="IPR053178">
    <property type="entry name" value="Osmoadaptation_assoc"/>
</dbReference>
<dbReference type="EMBL" id="CABFNS010000742">
    <property type="protein sequence ID" value="VUC26047.1"/>
    <property type="molecule type" value="Genomic_DNA"/>
</dbReference>
<comment type="caution">
    <text evidence="3">The sequence shown here is derived from an EMBL/GenBank/DDBJ whole genome shotgun (WGS) entry which is preliminary data.</text>
</comment>
<dbReference type="InterPro" id="IPR001138">
    <property type="entry name" value="Zn2Cys6_DnaBD"/>
</dbReference>
<reference evidence="3 4" key="1">
    <citation type="submission" date="2019-06" db="EMBL/GenBank/DDBJ databases">
        <authorList>
            <person name="Broberg M."/>
        </authorList>
    </citation>
    <scope>NUCLEOTIDE SEQUENCE [LARGE SCALE GENOMIC DNA]</scope>
</reference>
<accession>A0ABY6U628</accession>
<organism evidence="3 4">
    <name type="scientific">Bionectria ochroleuca</name>
    <name type="common">Gliocladium roseum</name>
    <dbReference type="NCBI Taxonomy" id="29856"/>
    <lineage>
        <taxon>Eukaryota</taxon>
        <taxon>Fungi</taxon>
        <taxon>Dikarya</taxon>
        <taxon>Ascomycota</taxon>
        <taxon>Pezizomycotina</taxon>
        <taxon>Sordariomycetes</taxon>
        <taxon>Hypocreomycetidae</taxon>
        <taxon>Hypocreales</taxon>
        <taxon>Bionectriaceae</taxon>
        <taxon>Clonostachys</taxon>
    </lineage>
</organism>
<protein>
    <recommendedName>
        <fullName evidence="2">Zn(2)-C6 fungal-type domain-containing protein</fullName>
    </recommendedName>
</protein>
<dbReference type="Gene3D" id="4.10.240.10">
    <property type="entry name" value="Zn(2)-C6 fungal-type DNA-binding domain"/>
    <property type="match status" value="1"/>
</dbReference>
<dbReference type="PANTHER" id="PTHR38111">
    <property type="entry name" value="ZN(2)-C6 FUNGAL-TYPE DOMAIN-CONTAINING PROTEIN-RELATED"/>
    <property type="match status" value="1"/>
</dbReference>
<dbReference type="SUPFAM" id="SSF57701">
    <property type="entry name" value="Zn2/Cys6 DNA-binding domain"/>
    <property type="match status" value="1"/>
</dbReference>
<evidence type="ECO:0000256" key="1">
    <source>
        <dbReference type="ARBA" id="ARBA00023242"/>
    </source>
</evidence>
<name>A0ABY6U628_BIOOC</name>